<dbReference type="PROSITE" id="PS50016">
    <property type="entry name" value="ZF_PHD_2"/>
    <property type="match status" value="1"/>
</dbReference>
<feature type="region of interest" description="Disordered" evidence="11">
    <location>
        <begin position="186"/>
        <end position="229"/>
    </location>
</feature>
<evidence type="ECO:0000256" key="2">
    <source>
        <dbReference type="ARBA" id="ARBA00007269"/>
    </source>
</evidence>
<dbReference type="CDD" id="cd02643">
    <property type="entry name" value="R3H_NF-X1"/>
    <property type="match status" value="1"/>
</dbReference>
<dbReference type="InterPro" id="IPR019787">
    <property type="entry name" value="Znf_PHD-finger"/>
</dbReference>
<evidence type="ECO:0000259" key="14">
    <source>
        <dbReference type="PROSITE" id="PS51061"/>
    </source>
</evidence>
<keyword evidence="4" id="KW-0677">Repeat</keyword>
<feature type="compositionally biased region" description="Polar residues" evidence="11">
    <location>
        <begin position="189"/>
        <end position="200"/>
    </location>
</feature>
<evidence type="ECO:0000256" key="11">
    <source>
        <dbReference type="SAM" id="MobiDB-lite"/>
    </source>
</evidence>
<feature type="region of interest" description="Disordered" evidence="11">
    <location>
        <begin position="35"/>
        <end position="70"/>
    </location>
</feature>
<reference evidence="15 16" key="1">
    <citation type="submission" date="2024-03" db="EMBL/GenBank/DDBJ databases">
        <title>Adaptation during the transition from Ophiocordyceps entomopathogen to insect associate is accompanied by gene loss and intensified selection.</title>
        <authorList>
            <person name="Ward C.M."/>
            <person name="Onetto C.A."/>
            <person name="Borneman A.R."/>
        </authorList>
    </citation>
    <scope>NUCLEOTIDE SEQUENCE [LARGE SCALE GENOMIC DNA]</scope>
    <source>
        <strain evidence="15">AWRI1</strain>
        <tissue evidence="15">Single Adult Female</tissue>
    </source>
</reference>
<dbReference type="AlphaFoldDB" id="A0AAN9TCY1"/>
<evidence type="ECO:0000256" key="7">
    <source>
        <dbReference type="ARBA" id="ARBA00023015"/>
    </source>
</evidence>
<keyword evidence="5 10" id="KW-0863">Zinc-finger</keyword>
<evidence type="ECO:0000256" key="1">
    <source>
        <dbReference type="ARBA" id="ARBA00004123"/>
    </source>
</evidence>
<evidence type="ECO:0000259" key="13">
    <source>
        <dbReference type="PROSITE" id="PS50089"/>
    </source>
</evidence>
<dbReference type="PANTHER" id="PTHR12360">
    <property type="entry name" value="NUCLEAR TRANSCRIPTION FACTOR, X-BOX BINDING 1 NFX1"/>
    <property type="match status" value="1"/>
</dbReference>
<dbReference type="GO" id="GO:0000977">
    <property type="term" value="F:RNA polymerase II transcription regulatory region sequence-specific DNA binding"/>
    <property type="evidence" value="ECO:0007669"/>
    <property type="project" value="TreeGrafter"/>
</dbReference>
<feature type="domain" description="PHD-type" evidence="12">
    <location>
        <begin position="241"/>
        <end position="294"/>
    </location>
</feature>
<name>A0AAN9TCY1_9HEMI</name>
<accession>A0AAN9TCY1</accession>
<feature type="compositionally biased region" description="Basic and acidic residues" evidence="11">
    <location>
        <begin position="202"/>
        <end position="211"/>
    </location>
</feature>
<evidence type="ECO:0000256" key="3">
    <source>
        <dbReference type="ARBA" id="ARBA00022723"/>
    </source>
</evidence>
<evidence type="ECO:0000256" key="5">
    <source>
        <dbReference type="ARBA" id="ARBA00022771"/>
    </source>
</evidence>
<dbReference type="Proteomes" id="UP001367676">
    <property type="component" value="Unassembled WGS sequence"/>
</dbReference>
<dbReference type="InterPro" id="IPR001374">
    <property type="entry name" value="R3H_dom"/>
</dbReference>
<dbReference type="PANTHER" id="PTHR12360:SF12">
    <property type="entry name" value="TRANSCRIPTIONAL REPRESSOR NF-X1"/>
    <property type="match status" value="1"/>
</dbReference>
<dbReference type="Pfam" id="PF01422">
    <property type="entry name" value="zf-NF-X1"/>
    <property type="match status" value="9"/>
</dbReference>
<dbReference type="Gene3D" id="3.30.1370.50">
    <property type="entry name" value="R3H-like domain"/>
    <property type="match status" value="1"/>
</dbReference>
<dbReference type="InterPro" id="IPR001841">
    <property type="entry name" value="Znf_RING"/>
</dbReference>
<keyword evidence="9" id="KW-0539">Nucleus</keyword>
<dbReference type="CDD" id="cd06008">
    <property type="entry name" value="NF-X1-zinc-finger"/>
    <property type="match status" value="6"/>
</dbReference>
<dbReference type="SUPFAM" id="SSF57850">
    <property type="entry name" value="RING/U-box"/>
    <property type="match status" value="1"/>
</dbReference>
<dbReference type="InterPro" id="IPR036867">
    <property type="entry name" value="R3H_dom_sf"/>
</dbReference>
<dbReference type="GO" id="GO:0000122">
    <property type="term" value="P:negative regulation of transcription by RNA polymerase II"/>
    <property type="evidence" value="ECO:0007669"/>
    <property type="project" value="TreeGrafter"/>
</dbReference>
<evidence type="ECO:0000313" key="15">
    <source>
        <dbReference type="EMBL" id="KAK7579618.1"/>
    </source>
</evidence>
<evidence type="ECO:0000256" key="4">
    <source>
        <dbReference type="ARBA" id="ARBA00022737"/>
    </source>
</evidence>
<keyword evidence="7" id="KW-0805">Transcription regulation</keyword>
<dbReference type="InterPro" id="IPR000967">
    <property type="entry name" value="Znf_NFX1"/>
</dbReference>
<dbReference type="InterPro" id="IPR034078">
    <property type="entry name" value="NFX1_fam"/>
</dbReference>
<dbReference type="SUPFAM" id="SSF82708">
    <property type="entry name" value="R3H domain"/>
    <property type="match status" value="1"/>
</dbReference>
<gene>
    <name evidence="15" type="ORF">V9T40_000247</name>
</gene>
<proteinExistence type="inferred from homology"/>
<dbReference type="EMBL" id="JBBCAQ010000034">
    <property type="protein sequence ID" value="KAK7579618.1"/>
    <property type="molecule type" value="Genomic_DNA"/>
</dbReference>
<evidence type="ECO:0000259" key="12">
    <source>
        <dbReference type="PROSITE" id="PS50016"/>
    </source>
</evidence>
<comment type="subcellular location">
    <subcellularLocation>
        <location evidence="1">Nucleus</location>
    </subcellularLocation>
</comment>
<evidence type="ECO:0008006" key="17">
    <source>
        <dbReference type="Google" id="ProtNLM"/>
    </source>
</evidence>
<dbReference type="PROSITE" id="PS50089">
    <property type="entry name" value="ZF_RING_2"/>
    <property type="match status" value="1"/>
</dbReference>
<dbReference type="Pfam" id="PF01424">
    <property type="entry name" value="R3H"/>
    <property type="match status" value="1"/>
</dbReference>
<dbReference type="PROSITE" id="PS51061">
    <property type="entry name" value="R3H"/>
    <property type="match status" value="1"/>
</dbReference>
<keyword evidence="16" id="KW-1185">Reference proteome</keyword>
<organism evidence="15 16">
    <name type="scientific">Parthenolecanium corni</name>
    <dbReference type="NCBI Taxonomy" id="536013"/>
    <lineage>
        <taxon>Eukaryota</taxon>
        <taxon>Metazoa</taxon>
        <taxon>Ecdysozoa</taxon>
        <taxon>Arthropoda</taxon>
        <taxon>Hexapoda</taxon>
        <taxon>Insecta</taxon>
        <taxon>Pterygota</taxon>
        <taxon>Neoptera</taxon>
        <taxon>Paraneoptera</taxon>
        <taxon>Hemiptera</taxon>
        <taxon>Sternorrhyncha</taxon>
        <taxon>Coccoidea</taxon>
        <taxon>Coccidae</taxon>
        <taxon>Parthenolecanium</taxon>
    </lineage>
</organism>
<keyword evidence="8" id="KW-0804">Transcription</keyword>
<protein>
    <recommendedName>
        <fullName evidence="17">Protein shuttle craft</fullName>
    </recommendedName>
</protein>
<evidence type="ECO:0000256" key="6">
    <source>
        <dbReference type="ARBA" id="ARBA00022833"/>
    </source>
</evidence>
<dbReference type="GO" id="GO:0005634">
    <property type="term" value="C:nucleus"/>
    <property type="evidence" value="ECO:0007669"/>
    <property type="project" value="UniProtKB-SubCell"/>
</dbReference>
<evidence type="ECO:0000256" key="8">
    <source>
        <dbReference type="ARBA" id="ARBA00023163"/>
    </source>
</evidence>
<comment type="similarity">
    <text evidence="2">Belongs to the NFX1 family.</text>
</comment>
<dbReference type="SMART" id="SM00438">
    <property type="entry name" value="ZnF_NFX"/>
    <property type="match status" value="9"/>
</dbReference>
<feature type="domain" description="RING-type" evidence="13">
    <location>
        <begin position="244"/>
        <end position="292"/>
    </location>
</feature>
<evidence type="ECO:0000256" key="9">
    <source>
        <dbReference type="ARBA" id="ARBA00023242"/>
    </source>
</evidence>
<dbReference type="InterPro" id="IPR034076">
    <property type="entry name" value="R3H_NF-X1"/>
</dbReference>
<evidence type="ECO:0000256" key="10">
    <source>
        <dbReference type="PROSITE-ProRule" id="PRU00175"/>
    </source>
</evidence>
<keyword evidence="6" id="KW-0862">Zinc</keyword>
<feature type="region of interest" description="Disordered" evidence="11">
    <location>
        <begin position="84"/>
        <end position="120"/>
    </location>
</feature>
<sequence length="1006" mass="113698">MNRNRNLDEILVKAANSNLTATAVEFVPRAFHSQTRNFDSRKRQNTSSNSRDQFDESGYCNRPGYASDSRSNYYDRNYRFNYNDQRRASSDGPENHFYGQPSNFKIHHRSDHSSDFRPLSNNIREDRRFNGNYHDTFDQSQHRMFKNREDEGSSRSFSPRNGKANWYRTDMNVDYTHSEARNLMPSLLFENSSPKSSGNDTYRFRRKEDGSKCGSHKKKSSDPDQSVSQRDRLIEQLNNGTLECLVCCDTVKQREPVWNCTNCHHVLHMWCITKWAKSSKKESNNWRCPACQDEKSDIPDKYMCFCGKSKLQTDWNRIDTAHSCGEVCGRSKDNPTPWFICEHRCTLLCHPGPCPPCTIQVSRECGCGRTKRTVQCSTKTNIVCGSICDRSLNCGHHRCLKSCHTGECGTCSVKIKTSCYCGKKIKEIVCGIENSEYKFSCEEKCDRMLSCGNHKCNGICHEGECSLCPRSTTVLDTCACGKTTPTENLRTSCLDPIPTCDKICHKVLSCGPSNKPHTCESKCHEDDCPPCIKQTAIKCRCGALEKSISCVELAKAGVFKCQKKCAKKRSCGKHKCNQVCCIDVNHVCQQRCSGAMSCGKHRCESLCHRGKCGRCLQSSFEELYCHCRSSVIYPPVPCGTKPPTCDKPCRREHDCDHPPLHTCHSDRECPPCIVFTDKLCYGGHELRKTIPCYQKEFSCGLPCGAPLPCNSHKCQTPCHAGDCLSANVKCAQPCMKARELCGHPCAAPCHSSVCPTTPCREMVKVTCACGNLVVDHPCHEHTDDYRRIISATLAEKMSELQISNSISINDVNEKINAQKINLRTLECNDECKFIMRNRRLALALQIQNPDLNAKLTPKYSDFMKSWAKKDPSLCRHVHDRLTELVKLAKESKQKSRSYSFEVMNKEKRQLVHEYCAHFGCESEAYDAEPKRNVVAIAAKGRCWLPSYSVLEVVQREMGQRKVPIPVFNKRMPKKEGNSSTVPKTIILPVLPSASSSHTGINYFGNI</sequence>
<dbReference type="GO" id="GO:0000981">
    <property type="term" value="F:DNA-binding transcription factor activity, RNA polymerase II-specific"/>
    <property type="evidence" value="ECO:0007669"/>
    <property type="project" value="TreeGrafter"/>
</dbReference>
<keyword evidence="3" id="KW-0479">Metal-binding</keyword>
<evidence type="ECO:0000313" key="16">
    <source>
        <dbReference type="Proteomes" id="UP001367676"/>
    </source>
</evidence>
<comment type="caution">
    <text evidence="15">The sequence shown here is derived from an EMBL/GenBank/DDBJ whole genome shotgun (WGS) entry which is preliminary data.</text>
</comment>
<feature type="domain" description="R3H" evidence="14">
    <location>
        <begin position="874"/>
        <end position="939"/>
    </location>
</feature>
<dbReference type="GO" id="GO:0008270">
    <property type="term" value="F:zinc ion binding"/>
    <property type="evidence" value="ECO:0007669"/>
    <property type="project" value="UniProtKB-KW"/>
</dbReference>
<dbReference type="SMART" id="SM00393">
    <property type="entry name" value="R3H"/>
    <property type="match status" value="1"/>
</dbReference>